<proteinExistence type="predicted"/>
<evidence type="ECO:0000313" key="2">
    <source>
        <dbReference type="EMBL" id="KAA6320076.1"/>
    </source>
</evidence>
<accession>A0A5J4P6F0</accession>
<feature type="non-terminal residue" evidence="1">
    <location>
        <position position="1"/>
    </location>
</feature>
<gene>
    <name evidence="2" type="ORF">EZS27_030106</name>
    <name evidence="1" type="ORF">EZS27_044419</name>
</gene>
<comment type="caution">
    <text evidence="1">The sequence shown here is derived from an EMBL/GenBank/DDBJ whole genome shotgun (WGS) entry which is preliminary data.</text>
</comment>
<dbReference type="EMBL" id="SNRY01011927">
    <property type="protein sequence ID" value="KAA6303939.1"/>
    <property type="molecule type" value="Genomic_DNA"/>
</dbReference>
<evidence type="ECO:0000313" key="1">
    <source>
        <dbReference type="EMBL" id="KAA6303939.1"/>
    </source>
</evidence>
<reference evidence="1" key="1">
    <citation type="submission" date="2019-03" db="EMBL/GenBank/DDBJ databases">
        <title>Single cell metagenomics reveals metabolic interactions within the superorganism composed of flagellate Streblomastix strix and complex community of Bacteroidetes bacteria on its surface.</title>
        <authorList>
            <person name="Treitli S.C."/>
            <person name="Kolisko M."/>
            <person name="Husnik F."/>
            <person name="Keeling P."/>
            <person name="Hampl V."/>
        </authorList>
    </citation>
    <scope>NUCLEOTIDE SEQUENCE</scope>
    <source>
        <strain evidence="1">STM</strain>
    </source>
</reference>
<name>A0A5J4P6F0_9ZZZZ</name>
<protein>
    <submittedName>
        <fullName evidence="1">Uncharacterized protein</fullName>
    </submittedName>
</protein>
<sequence length="31" mass="3770">KEVYLSDKAYDKLLKERKESNVQFVIWALKK</sequence>
<dbReference type="AlphaFoldDB" id="A0A5J4P6F0"/>
<dbReference type="EMBL" id="SNRY01003694">
    <property type="protein sequence ID" value="KAA6320076.1"/>
    <property type="molecule type" value="Genomic_DNA"/>
</dbReference>
<organism evidence="1">
    <name type="scientific">termite gut metagenome</name>
    <dbReference type="NCBI Taxonomy" id="433724"/>
    <lineage>
        <taxon>unclassified sequences</taxon>
        <taxon>metagenomes</taxon>
        <taxon>organismal metagenomes</taxon>
    </lineage>
</organism>